<protein>
    <submittedName>
        <fullName evidence="2">Uncharacterized protein</fullName>
    </submittedName>
</protein>
<dbReference type="Proteomes" id="UP000887458">
    <property type="component" value="Unassembled WGS sequence"/>
</dbReference>
<keyword evidence="1" id="KW-1133">Transmembrane helix</keyword>
<reference evidence="2 3" key="1">
    <citation type="journal article" date="2018" name="J. Allergy Clin. Immunol.">
        <title>High-quality assembly of Dermatophagoides pteronyssinus genome and transcriptome reveals a wide range of novel allergens.</title>
        <authorList>
            <person name="Liu X.Y."/>
            <person name="Yang K.Y."/>
            <person name="Wang M.Q."/>
            <person name="Kwok J.S."/>
            <person name="Zeng X."/>
            <person name="Yang Z."/>
            <person name="Xiao X.J."/>
            <person name="Lau C.P."/>
            <person name="Li Y."/>
            <person name="Huang Z.M."/>
            <person name="Ba J.G."/>
            <person name="Yim A.K."/>
            <person name="Ouyang C.Y."/>
            <person name="Ngai S.M."/>
            <person name="Chan T.F."/>
            <person name="Leung E.L."/>
            <person name="Liu L."/>
            <person name="Liu Z.G."/>
            <person name="Tsui S.K."/>
        </authorList>
    </citation>
    <scope>NUCLEOTIDE SEQUENCE [LARGE SCALE GENOMIC DNA]</scope>
    <source>
        <strain evidence="2">Derp</strain>
    </source>
</reference>
<keyword evidence="1" id="KW-0472">Membrane</keyword>
<feature type="transmembrane region" description="Helical" evidence="1">
    <location>
        <begin position="28"/>
        <end position="46"/>
    </location>
</feature>
<sequence length="100" mass="11508">MFDYSTFEITYVRTMGIPVPSMIPWPPIHSIASDIVGMAIFALYNFTNGFNIRNIRISSSVAEPYSIESRIRTHSNAKIVIALQIISIRLSDWMWRASRR</sequence>
<evidence type="ECO:0000256" key="1">
    <source>
        <dbReference type="SAM" id="Phobius"/>
    </source>
</evidence>
<accession>A0ABQ8J1D0</accession>
<organism evidence="2 3">
    <name type="scientific">Dermatophagoides pteronyssinus</name>
    <name type="common">European house dust mite</name>
    <dbReference type="NCBI Taxonomy" id="6956"/>
    <lineage>
        <taxon>Eukaryota</taxon>
        <taxon>Metazoa</taxon>
        <taxon>Ecdysozoa</taxon>
        <taxon>Arthropoda</taxon>
        <taxon>Chelicerata</taxon>
        <taxon>Arachnida</taxon>
        <taxon>Acari</taxon>
        <taxon>Acariformes</taxon>
        <taxon>Sarcoptiformes</taxon>
        <taxon>Astigmata</taxon>
        <taxon>Psoroptidia</taxon>
        <taxon>Analgoidea</taxon>
        <taxon>Pyroglyphidae</taxon>
        <taxon>Dermatophagoidinae</taxon>
        <taxon>Dermatophagoides</taxon>
    </lineage>
</organism>
<gene>
    <name evidence="2" type="ORF">DERP_000880</name>
</gene>
<keyword evidence="1" id="KW-0812">Transmembrane</keyword>
<evidence type="ECO:0000313" key="3">
    <source>
        <dbReference type="Proteomes" id="UP000887458"/>
    </source>
</evidence>
<evidence type="ECO:0000313" key="2">
    <source>
        <dbReference type="EMBL" id="KAH9416375.1"/>
    </source>
</evidence>
<reference evidence="2 3" key="2">
    <citation type="journal article" date="2022" name="Mol. Biol. Evol.">
        <title>Comparative Genomics Reveals Insights into the Divergent Evolution of Astigmatic Mites and Household Pest Adaptations.</title>
        <authorList>
            <person name="Xiong Q."/>
            <person name="Wan A.T."/>
            <person name="Liu X."/>
            <person name="Fung C.S."/>
            <person name="Xiao X."/>
            <person name="Malainual N."/>
            <person name="Hou J."/>
            <person name="Wang L."/>
            <person name="Wang M."/>
            <person name="Yang K.Y."/>
            <person name="Cui Y."/>
            <person name="Leung E.L."/>
            <person name="Nong W."/>
            <person name="Shin S.K."/>
            <person name="Au S.W."/>
            <person name="Jeong K.Y."/>
            <person name="Chew F.T."/>
            <person name="Hui J.H."/>
            <person name="Leung T.F."/>
            <person name="Tungtrongchitr A."/>
            <person name="Zhong N."/>
            <person name="Liu Z."/>
            <person name="Tsui S.K."/>
        </authorList>
    </citation>
    <scope>NUCLEOTIDE SEQUENCE [LARGE SCALE GENOMIC DNA]</scope>
    <source>
        <strain evidence="2">Derp</strain>
    </source>
</reference>
<name>A0ABQ8J1D0_DERPT</name>
<keyword evidence="3" id="KW-1185">Reference proteome</keyword>
<proteinExistence type="predicted"/>
<comment type="caution">
    <text evidence="2">The sequence shown here is derived from an EMBL/GenBank/DDBJ whole genome shotgun (WGS) entry which is preliminary data.</text>
</comment>
<dbReference type="EMBL" id="NJHN03000095">
    <property type="protein sequence ID" value="KAH9416375.1"/>
    <property type="molecule type" value="Genomic_DNA"/>
</dbReference>